<dbReference type="Gene3D" id="2.180.10.10">
    <property type="entry name" value="RHS repeat-associated core"/>
    <property type="match status" value="1"/>
</dbReference>
<feature type="domain" description="Teneurin-like YD-shell" evidence="2">
    <location>
        <begin position="122"/>
        <end position="387"/>
    </location>
</feature>
<protein>
    <recommendedName>
        <fullName evidence="2">Teneurin-like YD-shell domain-containing protein</fullName>
    </recommendedName>
</protein>
<comment type="caution">
    <text evidence="3">The sequence shown here is derived from an EMBL/GenBank/DDBJ whole genome shotgun (WGS) entry which is preliminary data.</text>
</comment>
<dbReference type="Proteomes" id="UP000462066">
    <property type="component" value="Unassembled WGS sequence"/>
</dbReference>
<accession>A0A7V8GKR2</accession>
<evidence type="ECO:0000256" key="1">
    <source>
        <dbReference type="ARBA" id="ARBA00022737"/>
    </source>
</evidence>
<evidence type="ECO:0000313" key="3">
    <source>
        <dbReference type="EMBL" id="KAF1685287.1"/>
    </source>
</evidence>
<dbReference type="AlphaFoldDB" id="A0A7V8GKR2"/>
<proteinExistence type="predicted"/>
<dbReference type="InterPro" id="IPR056823">
    <property type="entry name" value="TEN-like_YD-shell"/>
</dbReference>
<organism evidence="3 4">
    <name type="scientific">Pseudoxanthomonas broegbernensis</name>
    <dbReference type="NCBI Taxonomy" id="83619"/>
    <lineage>
        <taxon>Bacteria</taxon>
        <taxon>Pseudomonadati</taxon>
        <taxon>Pseudomonadota</taxon>
        <taxon>Gammaproteobacteria</taxon>
        <taxon>Lysobacterales</taxon>
        <taxon>Lysobacteraceae</taxon>
        <taxon>Pseudoxanthomonas</taxon>
    </lineage>
</organism>
<name>A0A7V8GKR2_9GAMM</name>
<dbReference type="NCBIfam" id="TIGR03696">
    <property type="entry name" value="Rhs_assc_core"/>
    <property type="match status" value="1"/>
</dbReference>
<evidence type="ECO:0000259" key="2">
    <source>
        <dbReference type="Pfam" id="PF25023"/>
    </source>
</evidence>
<dbReference type="PANTHER" id="PTHR32305:SF15">
    <property type="entry name" value="PROTEIN RHSA-RELATED"/>
    <property type="match status" value="1"/>
</dbReference>
<dbReference type="InterPro" id="IPR022385">
    <property type="entry name" value="Rhs_assc_core"/>
</dbReference>
<gene>
    <name evidence="3" type="ORF">B1992_12935</name>
</gene>
<evidence type="ECO:0000313" key="4">
    <source>
        <dbReference type="Proteomes" id="UP000462066"/>
    </source>
</evidence>
<keyword evidence="1" id="KW-0677">Repeat</keyword>
<dbReference type="InterPro" id="IPR050708">
    <property type="entry name" value="T6SS_VgrG/RHS"/>
</dbReference>
<dbReference type="EMBL" id="MWIP01000015">
    <property type="protein sequence ID" value="KAF1685287.1"/>
    <property type="molecule type" value="Genomic_DNA"/>
</dbReference>
<keyword evidence="4" id="KW-1185">Reference proteome</keyword>
<dbReference type="PANTHER" id="PTHR32305">
    <property type="match status" value="1"/>
</dbReference>
<reference evidence="3 4" key="1">
    <citation type="submission" date="2017-10" db="EMBL/GenBank/DDBJ databases">
        <title>Whole genome sequencing of Pseudoxanthomonas broegbernensis DSM 12573(T).</title>
        <authorList>
            <person name="Kumar S."/>
            <person name="Bansal K."/>
            <person name="Kaur A."/>
            <person name="Patil P."/>
            <person name="Sharma S."/>
            <person name="Patil P.B."/>
        </authorList>
    </citation>
    <scope>NUCLEOTIDE SEQUENCE [LARGE SCALE GENOMIC DNA]</scope>
    <source>
        <strain evidence="3 4">DSM 12573</strain>
    </source>
</reference>
<sequence>MSDGSGSIHYCYTRLGELARKVQITNGQVLNLSYFYIAGRLRRVTYPDQTVVDYVHDSMGRVVEVGVTPFGAPRQVLVTGSTYEPFGPISGWIYGNGRQMTRAHDQDYRAKIIEDTSNGIELHYTYDAVGQIVGLTASGTSSVAISLGYDGAGRLTSLGDDVSGLPIESYTYDATGNRTSLAGVNTYTYAIDSHRLTGVSGVSRSYDLSGNTTSIGGQEREFIYGSAGRMTQVKRDGLPAMDYVYNGMGEQVRRHLDTTHDITFMYDEHGRLLGEYGSGGIALRQYIWLGDLPIGMMAGQRLHYIQPDHLGTPRAVIDPVRDEAIWTWQLTSEAFGNSPPHADPDQDGVEFEMPLRFPGQRYDPFSGLNYNYFRNYDPATGRYIESDLIGLGGGLNTYAYVGGNPINLVDELGLQGRRPNSWNRFQQQAGGRGLTQSEILSIYRQTQLQNMGWNRPLQNALDNFPSPVPVPDISTVKCDIHGYCTVEVNTCTCAKETMTACPAKKEPVVGPMPQDNPTCSCSKSVMPINI</sequence>
<dbReference type="Pfam" id="PF25023">
    <property type="entry name" value="TEN_YD-shell"/>
    <property type="match status" value="1"/>
</dbReference>